<gene>
    <name evidence="2" type="ORF">K469DRAFT_249903</name>
</gene>
<evidence type="ECO:0000313" key="2">
    <source>
        <dbReference type="EMBL" id="KAF2181941.1"/>
    </source>
</evidence>
<dbReference type="Proteomes" id="UP000800200">
    <property type="component" value="Unassembled WGS sequence"/>
</dbReference>
<keyword evidence="1" id="KW-0472">Membrane</keyword>
<evidence type="ECO:0000256" key="1">
    <source>
        <dbReference type="SAM" id="Phobius"/>
    </source>
</evidence>
<keyword evidence="1" id="KW-0812">Transmembrane</keyword>
<name>A0A6A6DQY7_9PEZI</name>
<protein>
    <submittedName>
        <fullName evidence="2">Uncharacterized protein</fullName>
    </submittedName>
</protein>
<dbReference type="AlphaFoldDB" id="A0A6A6DQY7"/>
<evidence type="ECO:0000313" key="3">
    <source>
        <dbReference type="Proteomes" id="UP000800200"/>
    </source>
</evidence>
<reference evidence="2" key="1">
    <citation type="journal article" date="2020" name="Stud. Mycol.">
        <title>101 Dothideomycetes genomes: a test case for predicting lifestyles and emergence of pathogens.</title>
        <authorList>
            <person name="Haridas S."/>
            <person name="Albert R."/>
            <person name="Binder M."/>
            <person name="Bloem J."/>
            <person name="Labutti K."/>
            <person name="Salamov A."/>
            <person name="Andreopoulos B."/>
            <person name="Baker S."/>
            <person name="Barry K."/>
            <person name="Bills G."/>
            <person name="Bluhm B."/>
            <person name="Cannon C."/>
            <person name="Castanera R."/>
            <person name="Culley D."/>
            <person name="Daum C."/>
            <person name="Ezra D."/>
            <person name="Gonzalez J."/>
            <person name="Henrissat B."/>
            <person name="Kuo A."/>
            <person name="Liang C."/>
            <person name="Lipzen A."/>
            <person name="Lutzoni F."/>
            <person name="Magnuson J."/>
            <person name="Mondo S."/>
            <person name="Nolan M."/>
            <person name="Ohm R."/>
            <person name="Pangilinan J."/>
            <person name="Park H.-J."/>
            <person name="Ramirez L."/>
            <person name="Alfaro M."/>
            <person name="Sun H."/>
            <person name="Tritt A."/>
            <person name="Yoshinaga Y."/>
            <person name="Zwiers L.-H."/>
            <person name="Turgeon B."/>
            <person name="Goodwin S."/>
            <person name="Spatafora J."/>
            <person name="Crous P."/>
            <person name="Grigoriev I."/>
        </authorList>
    </citation>
    <scope>NUCLEOTIDE SEQUENCE</scope>
    <source>
        <strain evidence="2">CBS 207.26</strain>
    </source>
</reference>
<keyword evidence="3" id="KW-1185">Reference proteome</keyword>
<organism evidence="2 3">
    <name type="scientific">Zopfia rhizophila CBS 207.26</name>
    <dbReference type="NCBI Taxonomy" id="1314779"/>
    <lineage>
        <taxon>Eukaryota</taxon>
        <taxon>Fungi</taxon>
        <taxon>Dikarya</taxon>
        <taxon>Ascomycota</taxon>
        <taxon>Pezizomycotina</taxon>
        <taxon>Dothideomycetes</taxon>
        <taxon>Dothideomycetes incertae sedis</taxon>
        <taxon>Zopfiaceae</taxon>
        <taxon>Zopfia</taxon>
    </lineage>
</organism>
<keyword evidence="1" id="KW-1133">Transmembrane helix</keyword>
<accession>A0A6A6DQY7</accession>
<feature type="transmembrane region" description="Helical" evidence="1">
    <location>
        <begin position="21"/>
        <end position="40"/>
    </location>
</feature>
<proteinExistence type="predicted"/>
<sequence length="55" mass="6118">MHVTAPCVRQQRSMAELPRRILIHALMAIPCQSWIGGLRLDGTNQAVNNSACFQL</sequence>
<dbReference type="EMBL" id="ML994650">
    <property type="protein sequence ID" value="KAF2181941.1"/>
    <property type="molecule type" value="Genomic_DNA"/>
</dbReference>